<dbReference type="InterPro" id="IPR001638">
    <property type="entry name" value="Solute-binding_3/MltF_N"/>
</dbReference>
<evidence type="ECO:0000256" key="1">
    <source>
        <dbReference type="ARBA" id="ARBA00007162"/>
    </source>
</evidence>
<evidence type="ECO:0000313" key="4">
    <source>
        <dbReference type="EMBL" id="BBH90919.1"/>
    </source>
</evidence>
<dbReference type="SUPFAM" id="SSF53850">
    <property type="entry name" value="Periplasmic binding protein-like II"/>
    <property type="match status" value="1"/>
</dbReference>
<gene>
    <name evidence="4" type="ORF">KTC_56700</name>
</gene>
<feature type="domain" description="Solute-binding protein family 3/N-terminal" evidence="3">
    <location>
        <begin position="50"/>
        <end position="285"/>
    </location>
</feature>
<dbReference type="GO" id="GO:0055085">
    <property type="term" value="P:transmembrane transport"/>
    <property type="evidence" value="ECO:0007669"/>
    <property type="project" value="InterPro"/>
</dbReference>
<dbReference type="Gene3D" id="3.40.190.10">
    <property type="entry name" value="Periplasmic binding protein-like II"/>
    <property type="match status" value="2"/>
</dbReference>
<dbReference type="Pfam" id="PF12974">
    <property type="entry name" value="Phosphonate-bd"/>
    <property type="match status" value="1"/>
</dbReference>
<protein>
    <submittedName>
        <fullName evidence="4">Phosphonates-binding protein</fullName>
    </submittedName>
</protein>
<dbReference type="CDD" id="cd01071">
    <property type="entry name" value="PBP2_PhnD_like"/>
    <property type="match status" value="1"/>
</dbReference>
<dbReference type="NCBIfam" id="TIGR01098">
    <property type="entry name" value="3A0109s03R"/>
    <property type="match status" value="1"/>
</dbReference>
<dbReference type="PANTHER" id="PTHR35841">
    <property type="entry name" value="PHOSPHONATES-BINDING PERIPLASMIC PROTEIN"/>
    <property type="match status" value="1"/>
</dbReference>
<dbReference type="GO" id="GO:0043190">
    <property type="term" value="C:ATP-binding cassette (ABC) transporter complex"/>
    <property type="evidence" value="ECO:0007669"/>
    <property type="project" value="InterPro"/>
</dbReference>
<dbReference type="InterPro" id="IPR005770">
    <property type="entry name" value="PhnD"/>
</dbReference>
<keyword evidence="2" id="KW-0732">Signal</keyword>
<dbReference type="SMART" id="SM00062">
    <property type="entry name" value="PBPb"/>
    <property type="match status" value="1"/>
</dbReference>
<accession>A0A455SUX8</accession>
<sequence>MSYSSHKPLLSRLGLFSLLLVLLTLFAACGGEATASNQDNSGKPKLSLKELRLGLIPSENATKMIQDTTPFAKELEKQLGVPVKLSVAPNYTATITAMSAGQLDVAWFGPFSYTLAADKYNAEAFVQQLQPNGDDHYYSYIVTTKKTGIKTIADLKGHSFTYVDPASTSGNLVPRYTMKKNGLDPDKDVKGTFAGGHDASLLAVLGGKADAGAVASDVYAKLLKAGKFTEDEVVIVAKSDPIPGSPVAYRKELSQSDKQLIQQAFLNVKDTKALDAIATKGFTAATDSKFDLLRSIAKELHLDVSKLK</sequence>
<dbReference type="PANTHER" id="PTHR35841:SF1">
    <property type="entry name" value="PHOSPHONATES-BINDING PERIPLASMIC PROTEIN"/>
    <property type="match status" value="1"/>
</dbReference>
<comment type="similarity">
    <text evidence="1">Belongs to the phosphate/phosphite/phosphonate binding protein family.</text>
</comment>
<organism evidence="4">
    <name type="scientific">Thermosporothrix sp. COM3</name>
    <dbReference type="NCBI Taxonomy" id="2490863"/>
    <lineage>
        <taxon>Bacteria</taxon>
        <taxon>Bacillati</taxon>
        <taxon>Chloroflexota</taxon>
        <taxon>Ktedonobacteria</taxon>
        <taxon>Ktedonobacterales</taxon>
        <taxon>Thermosporotrichaceae</taxon>
        <taxon>Thermosporothrix</taxon>
    </lineage>
</organism>
<dbReference type="AlphaFoldDB" id="A0A455SUX8"/>
<evidence type="ECO:0000256" key="2">
    <source>
        <dbReference type="ARBA" id="ARBA00022729"/>
    </source>
</evidence>
<dbReference type="PROSITE" id="PS51257">
    <property type="entry name" value="PROKAR_LIPOPROTEIN"/>
    <property type="match status" value="1"/>
</dbReference>
<proteinExistence type="inferred from homology"/>
<dbReference type="EMBL" id="AP019376">
    <property type="protein sequence ID" value="BBH90919.1"/>
    <property type="molecule type" value="Genomic_DNA"/>
</dbReference>
<reference evidence="4" key="1">
    <citation type="submission" date="2018-12" db="EMBL/GenBank/DDBJ databases">
        <title>Novel natural products biosynthetic potential of the class Ktedonobacteria.</title>
        <authorList>
            <person name="Zheng Y."/>
            <person name="Saitou A."/>
            <person name="Wang C.M."/>
            <person name="Toyoda A."/>
            <person name="Minakuchi Y."/>
            <person name="Sekiguchi Y."/>
            <person name="Ueda K."/>
            <person name="Takano H."/>
            <person name="Sakai Y."/>
            <person name="Yokota A."/>
            <person name="Yabe S."/>
        </authorList>
    </citation>
    <scope>NUCLEOTIDE SEQUENCE</scope>
    <source>
        <strain evidence="4">COM3</strain>
    </source>
</reference>
<evidence type="ECO:0000259" key="3">
    <source>
        <dbReference type="SMART" id="SM00062"/>
    </source>
</evidence>
<name>A0A455SUX8_9CHLR</name>